<sequence>MSESVKPRSPRWLKILLALSLALNLAVAGMVAGAYLRADPAGNRGGNGIALRTLGLGPFAQALSSEDREELSQRVQAAGIEVREERRAVGHALRRIEQALRADPFDRAGAEAALESSRELVIALQASGHAALLDQIDTMDAAERAELADSFARVMRRHGPRR</sequence>
<protein>
    <submittedName>
        <fullName evidence="1">Periplasmic heavy metal sensor</fullName>
    </submittedName>
</protein>
<dbReference type="EMBL" id="CP079194">
    <property type="protein sequence ID" value="QXT40958.1"/>
    <property type="molecule type" value="Genomic_DNA"/>
</dbReference>
<dbReference type="AlphaFoldDB" id="A0A8F6YBW1"/>
<dbReference type="InterPro" id="IPR025961">
    <property type="entry name" value="Metal_resist"/>
</dbReference>
<dbReference type="KEGG" id="gce:KYE46_06975"/>
<evidence type="ECO:0000313" key="2">
    <source>
        <dbReference type="Proteomes" id="UP000825009"/>
    </source>
</evidence>
<accession>A0A8F6YBW1</accession>
<dbReference type="RefSeq" id="WP_219004428.1">
    <property type="nucleotide sequence ID" value="NZ_CP079194.1"/>
</dbReference>
<keyword evidence="2" id="KW-1185">Reference proteome</keyword>
<reference evidence="1 2" key="1">
    <citation type="submission" date="2021-07" db="EMBL/GenBank/DDBJ databases">
        <title>A novel Jannaschia species isolated from marine dinoflagellate Ceratoperidinium margalefii.</title>
        <authorList>
            <person name="Jiang Y."/>
            <person name="Li Z."/>
        </authorList>
    </citation>
    <scope>NUCLEOTIDE SEQUENCE [LARGE SCALE GENOMIC DNA]</scope>
    <source>
        <strain evidence="1 2">J12C1-MA-4</strain>
    </source>
</reference>
<dbReference type="Pfam" id="PF13801">
    <property type="entry name" value="Metal_resist"/>
    <property type="match status" value="1"/>
</dbReference>
<organism evidence="1 2">
    <name type="scientific">Gymnodinialimonas ceratoperidinii</name>
    <dbReference type="NCBI Taxonomy" id="2856823"/>
    <lineage>
        <taxon>Bacteria</taxon>
        <taxon>Pseudomonadati</taxon>
        <taxon>Pseudomonadota</taxon>
        <taxon>Alphaproteobacteria</taxon>
        <taxon>Rhodobacterales</taxon>
        <taxon>Paracoccaceae</taxon>
        <taxon>Gymnodinialimonas</taxon>
    </lineage>
</organism>
<proteinExistence type="predicted"/>
<evidence type="ECO:0000313" key="1">
    <source>
        <dbReference type="EMBL" id="QXT40958.1"/>
    </source>
</evidence>
<dbReference type="Proteomes" id="UP000825009">
    <property type="component" value="Chromosome"/>
</dbReference>
<gene>
    <name evidence="1" type="ORF">KYE46_06975</name>
</gene>
<name>A0A8F6YBW1_9RHOB</name>